<protein>
    <submittedName>
        <fullName evidence="2">Uncharacterized protein</fullName>
    </submittedName>
</protein>
<evidence type="ECO:0000256" key="1">
    <source>
        <dbReference type="SAM" id="Phobius"/>
    </source>
</evidence>
<evidence type="ECO:0000313" key="3">
    <source>
        <dbReference type="Proteomes" id="UP000246740"/>
    </source>
</evidence>
<reference evidence="2 3" key="1">
    <citation type="journal article" date="2018" name="Mol. Biol. Evol.">
        <title>Broad Genomic Sampling Reveals a Smut Pathogenic Ancestry of the Fungal Clade Ustilaginomycotina.</title>
        <authorList>
            <person name="Kijpornyongpan T."/>
            <person name="Mondo S.J."/>
            <person name="Barry K."/>
            <person name="Sandor L."/>
            <person name="Lee J."/>
            <person name="Lipzen A."/>
            <person name="Pangilinan J."/>
            <person name="LaButti K."/>
            <person name="Hainaut M."/>
            <person name="Henrissat B."/>
            <person name="Grigoriev I.V."/>
            <person name="Spatafora J.W."/>
            <person name="Aime M.C."/>
        </authorList>
    </citation>
    <scope>NUCLEOTIDE SEQUENCE [LARGE SCALE GENOMIC DNA]</scope>
    <source>
        <strain evidence="2 3">MCA 3645</strain>
    </source>
</reference>
<gene>
    <name evidence="2" type="ORF">BCV70DRAFT_102675</name>
</gene>
<accession>A0A317XP92</accession>
<keyword evidence="1" id="KW-0472">Membrane</keyword>
<evidence type="ECO:0000313" key="2">
    <source>
        <dbReference type="EMBL" id="PWY99921.1"/>
    </source>
</evidence>
<keyword evidence="3" id="KW-1185">Reference proteome</keyword>
<keyword evidence="1" id="KW-1133">Transmembrane helix</keyword>
<dbReference type="AlphaFoldDB" id="A0A317XP92"/>
<dbReference type="Proteomes" id="UP000246740">
    <property type="component" value="Unassembled WGS sequence"/>
</dbReference>
<proteinExistence type="predicted"/>
<organism evidence="2 3">
    <name type="scientific">Testicularia cyperi</name>
    <dbReference type="NCBI Taxonomy" id="1882483"/>
    <lineage>
        <taxon>Eukaryota</taxon>
        <taxon>Fungi</taxon>
        <taxon>Dikarya</taxon>
        <taxon>Basidiomycota</taxon>
        <taxon>Ustilaginomycotina</taxon>
        <taxon>Ustilaginomycetes</taxon>
        <taxon>Ustilaginales</taxon>
        <taxon>Anthracoideaceae</taxon>
        <taxon>Testicularia</taxon>
    </lineage>
</organism>
<dbReference type="EMBL" id="KZ819193">
    <property type="protein sequence ID" value="PWY99921.1"/>
    <property type="molecule type" value="Genomic_DNA"/>
</dbReference>
<keyword evidence="1" id="KW-0812">Transmembrane</keyword>
<sequence length="219" mass="24060">MTDQWPPTLTASIGAAPASFSAVQYIPFKYCNTVVLFLCRRRRHTVLALSVSFSLSFFSVGSGFMHGWLVQLFRRSSPARPRLIDMADLDRCYSILPLPDPSLPLSCLSHTPSTVSWALPFSLTRVSLLQAPAPSGPSLHLLLLDVQSSVTVSCIPRTGPSVPELKAALFVISRHCIRVSLTLPPLLFYLPLWYSILRYAPVGSRSPPGFGHRPPSNDS</sequence>
<dbReference type="InParanoid" id="A0A317XP92"/>
<feature type="transmembrane region" description="Helical" evidence="1">
    <location>
        <begin position="46"/>
        <end position="69"/>
    </location>
</feature>
<name>A0A317XP92_9BASI</name>